<evidence type="ECO:0000259" key="2">
    <source>
        <dbReference type="Pfam" id="PF13968"/>
    </source>
</evidence>
<feature type="transmembrane region" description="Helical" evidence="1">
    <location>
        <begin position="48"/>
        <end position="70"/>
    </location>
</feature>
<evidence type="ECO:0000256" key="1">
    <source>
        <dbReference type="SAM" id="Phobius"/>
    </source>
</evidence>
<dbReference type="RefSeq" id="XP_030528103.1">
    <property type="nucleotide sequence ID" value="XM_030672243.1"/>
</dbReference>
<dbReference type="GeneID" id="115739238"/>
<dbReference type="AlphaFoldDB" id="A0A8B8P2K7"/>
<proteinExistence type="predicted"/>
<dbReference type="InterPro" id="IPR007658">
    <property type="entry name" value="DUF594"/>
</dbReference>
<dbReference type="Pfam" id="PF04578">
    <property type="entry name" value="DUF594"/>
    <property type="match status" value="1"/>
</dbReference>
<keyword evidence="1" id="KW-0812">Transmembrane</keyword>
<dbReference type="KEGG" id="rarg:115739238"/>
<keyword evidence="3" id="KW-1185">Reference proteome</keyword>
<dbReference type="Proteomes" id="UP000827889">
    <property type="component" value="Chromosome 10"/>
</dbReference>
<feature type="domain" description="DUF4220" evidence="2">
    <location>
        <begin position="53"/>
        <end position="412"/>
    </location>
</feature>
<evidence type="ECO:0000313" key="3">
    <source>
        <dbReference type="Proteomes" id="UP000827889"/>
    </source>
</evidence>
<dbReference type="OrthoDB" id="1716794at2759"/>
<gene>
    <name evidence="4" type="primary">LOC115739238</name>
</gene>
<reference evidence="4" key="1">
    <citation type="submission" date="2025-08" db="UniProtKB">
        <authorList>
            <consortium name="RefSeq"/>
        </authorList>
    </citation>
    <scope>IDENTIFICATION</scope>
    <source>
        <tissue evidence="4">Leaf</tissue>
    </source>
</reference>
<name>A0A8B8P2K7_9MYRT</name>
<feature type="transmembrane region" description="Helical" evidence="1">
    <location>
        <begin position="286"/>
        <end position="306"/>
    </location>
</feature>
<dbReference type="PANTHER" id="PTHR31325">
    <property type="entry name" value="OS01G0798800 PROTEIN-RELATED"/>
    <property type="match status" value="1"/>
</dbReference>
<organism evidence="3 4">
    <name type="scientific">Rhodamnia argentea</name>
    <dbReference type="NCBI Taxonomy" id="178133"/>
    <lineage>
        <taxon>Eukaryota</taxon>
        <taxon>Viridiplantae</taxon>
        <taxon>Streptophyta</taxon>
        <taxon>Embryophyta</taxon>
        <taxon>Tracheophyta</taxon>
        <taxon>Spermatophyta</taxon>
        <taxon>Magnoliopsida</taxon>
        <taxon>eudicotyledons</taxon>
        <taxon>Gunneridae</taxon>
        <taxon>Pentapetalae</taxon>
        <taxon>rosids</taxon>
        <taxon>malvids</taxon>
        <taxon>Myrtales</taxon>
        <taxon>Myrtaceae</taxon>
        <taxon>Myrtoideae</taxon>
        <taxon>Myrteae</taxon>
        <taxon>Australasian group</taxon>
        <taxon>Rhodamnia</taxon>
    </lineage>
</organism>
<feature type="transmembrane region" description="Helical" evidence="1">
    <location>
        <begin position="90"/>
        <end position="112"/>
    </location>
</feature>
<keyword evidence="1" id="KW-1133">Transmembrane helix</keyword>
<keyword evidence="1" id="KW-0472">Membrane</keyword>
<feature type="transmembrane region" description="Helical" evidence="1">
    <location>
        <begin position="318"/>
        <end position="339"/>
    </location>
</feature>
<dbReference type="Pfam" id="PF13968">
    <property type="entry name" value="DUF4220"/>
    <property type="match status" value="1"/>
</dbReference>
<evidence type="ECO:0000313" key="4">
    <source>
        <dbReference type="RefSeq" id="XP_030528103.1"/>
    </source>
</evidence>
<feature type="transmembrane region" description="Helical" evidence="1">
    <location>
        <begin position="17"/>
        <end position="36"/>
    </location>
</feature>
<accession>A0A8B8P2K7</accession>
<protein>
    <submittedName>
        <fullName evidence="4">Uncharacterized protein LOC115739238</fullName>
    </submittedName>
</protein>
<dbReference type="InterPro" id="IPR025315">
    <property type="entry name" value="DUF4220"/>
</dbReference>
<sequence>MAVELISAFISEVWLRWNIRGFIILSVLLQISLVLFARIRKQTVDDRIVFLLWLVYLMANWVAVFTVGLISHNQGNLSALSVEHRAEHGAIYAFWASLLLSHFGGADTIVAFSLDDNKLWQRNVVSSIFQVATVLYVFVKVFPNDKSLVIPTMLVLFSSFIKNVEKLLALYLSSLPRLRESILSGYKYRKDAYSKLLEGNFLEYRYLDEEAHLPESVVVMCAYYFFHIFKVFFTDIIFKSDERQMSLEYFHRVSAMDALRVLSVELHFMYEVLHTKALAIRSKWSYIFRFVAFIGVTVAFILFHWSGKGQFLKYDVEVTYVLLFGEIALDVIAMFMLVFSDWTVAGIQYYSTGSSILGSFLCKLVSVSDNMRKPRFATCKTEANDNVTFTVLDTPLIFRRWSESISACNLFSEYFKESPRKMYKHNRCRGIIDFPDIRSFLFRLVEKSISCFHQEKPIMASTKYVSKNPFVKELWIFIFNEVRRKSRNADGPTEVRMIFEARGDLFLQSGLGEFHRGNLLEYVSDVNYEFSILTWHIATEMWYNREKPFTFRNNEREFSKILSDYMLYLFVNQSNVVSAVADIAQVTSSDTLCELEICIRDAIKDVEGLSKMLFEGPFTAFDPTTPLNRGINLAHEMERLEEMKWAVMSGVWVEMLCYAAVHIKGEAHMQVLSTGGELLTFVWLLMAHFGCFYKPGWGIHYNRDSM</sequence>